<comment type="caution">
    <text evidence="8">The sequence shown here is derived from an EMBL/GenBank/DDBJ whole genome shotgun (WGS) entry which is preliminary data.</text>
</comment>
<keyword evidence="3" id="KW-0067">ATP-binding</keyword>
<feature type="non-terminal residue" evidence="8">
    <location>
        <position position="222"/>
    </location>
</feature>
<evidence type="ECO:0000259" key="7">
    <source>
        <dbReference type="PROSITE" id="PS50110"/>
    </source>
</evidence>
<name>A0A0F9HLF2_9ZZZZ</name>
<dbReference type="InterPro" id="IPR025662">
    <property type="entry name" value="Sigma_54_int_dom_ATP-bd_1"/>
</dbReference>
<dbReference type="PROSITE" id="PS00675">
    <property type="entry name" value="SIGMA54_INTERACT_1"/>
    <property type="match status" value="1"/>
</dbReference>
<feature type="domain" description="Sigma-54 factor interaction" evidence="6">
    <location>
        <begin position="146"/>
        <end position="222"/>
    </location>
</feature>
<dbReference type="GO" id="GO:0006355">
    <property type="term" value="P:regulation of DNA-templated transcription"/>
    <property type="evidence" value="ECO:0007669"/>
    <property type="project" value="InterPro"/>
</dbReference>
<evidence type="ECO:0000256" key="2">
    <source>
        <dbReference type="ARBA" id="ARBA00022741"/>
    </source>
</evidence>
<dbReference type="InterPro" id="IPR002078">
    <property type="entry name" value="Sigma_54_int"/>
</dbReference>
<dbReference type="PANTHER" id="PTHR32071">
    <property type="entry name" value="TRANSCRIPTIONAL REGULATORY PROTEIN"/>
    <property type="match status" value="1"/>
</dbReference>
<protein>
    <recommendedName>
        <fullName evidence="9">Response regulatory domain-containing protein</fullName>
    </recommendedName>
</protein>
<evidence type="ECO:0000256" key="3">
    <source>
        <dbReference type="ARBA" id="ARBA00022840"/>
    </source>
</evidence>
<dbReference type="GO" id="GO:0000160">
    <property type="term" value="P:phosphorelay signal transduction system"/>
    <property type="evidence" value="ECO:0007669"/>
    <property type="project" value="InterPro"/>
</dbReference>
<evidence type="ECO:0000256" key="1">
    <source>
        <dbReference type="ARBA" id="ARBA00022553"/>
    </source>
</evidence>
<dbReference type="EMBL" id="LAZR01022242">
    <property type="protein sequence ID" value="KKL82565.1"/>
    <property type="molecule type" value="Genomic_DNA"/>
</dbReference>
<sequence>MTETKANILIVDDEPIKRSVLEDELSAAGYSVVTAGSPLEAESVLRKTFFDVILTDLRMPGEDGLTFLRGLERKKPAQAVIVMTAYGTVETAIEAMKLGAFDYMQKPFSTEELLLKLDRLLKYEQLASENEALRDQLTLPRTESRIIGQSKPMREMLARIHAVAGTDTTVLIEGESGTGKELVAHAIHAQSLRAKQPFVEVNCASIPETLIESELFGHEKGA</sequence>
<dbReference type="InterPro" id="IPR011006">
    <property type="entry name" value="CheY-like_superfamily"/>
</dbReference>
<keyword evidence="4" id="KW-0805">Transcription regulation</keyword>
<feature type="domain" description="Response regulatory" evidence="7">
    <location>
        <begin position="7"/>
        <end position="121"/>
    </location>
</feature>
<dbReference type="CDD" id="cd00156">
    <property type="entry name" value="REC"/>
    <property type="match status" value="1"/>
</dbReference>
<dbReference type="InterPro" id="IPR001789">
    <property type="entry name" value="Sig_transdc_resp-reg_receiver"/>
</dbReference>
<proteinExistence type="predicted"/>
<dbReference type="SMART" id="SM00448">
    <property type="entry name" value="REC"/>
    <property type="match status" value="1"/>
</dbReference>
<dbReference type="CDD" id="cd00009">
    <property type="entry name" value="AAA"/>
    <property type="match status" value="1"/>
</dbReference>
<evidence type="ECO:0000259" key="6">
    <source>
        <dbReference type="PROSITE" id="PS50045"/>
    </source>
</evidence>
<dbReference type="PROSITE" id="PS50110">
    <property type="entry name" value="RESPONSE_REGULATORY"/>
    <property type="match status" value="1"/>
</dbReference>
<dbReference type="Gene3D" id="3.40.50.2300">
    <property type="match status" value="1"/>
</dbReference>
<evidence type="ECO:0000256" key="4">
    <source>
        <dbReference type="ARBA" id="ARBA00023015"/>
    </source>
</evidence>
<dbReference type="Pfam" id="PF00158">
    <property type="entry name" value="Sigma54_activat"/>
    <property type="match status" value="1"/>
</dbReference>
<dbReference type="Pfam" id="PF00072">
    <property type="entry name" value="Response_reg"/>
    <property type="match status" value="1"/>
</dbReference>
<keyword evidence="5" id="KW-0804">Transcription</keyword>
<organism evidence="8">
    <name type="scientific">marine sediment metagenome</name>
    <dbReference type="NCBI Taxonomy" id="412755"/>
    <lineage>
        <taxon>unclassified sequences</taxon>
        <taxon>metagenomes</taxon>
        <taxon>ecological metagenomes</taxon>
    </lineage>
</organism>
<dbReference type="Gene3D" id="3.40.50.300">
    <property type="entry name" value="P-loop containing nucleotide triphosphate hydrolases"/>
    <property type="match status" value="1"/>
</dbReference>
<gene>
    <name evidence="8" type="ORF">LCGC14_1983470</name>
</gene>
<dbReference type="AlphaFoldDB" id="A0A0F9HLF2"/>
<accession>A0A0F9HLF2</accession>
<evidence type="ECO:0008006" key="9">
    <source>
        <dbReference type="Google" id="ProtNLM"/>
    </source>
</evidence>
<evidence type="ECO:0000313" key="8">
    <source>
        <dbReference type="EMBL" id="KKL82565.1"/>
    </source>
</evidence>
<dbReference type="PROSITE" id="PS50045">
    <property type="entry name" value="SIGMA54_INTERACT_4"/>
    <property type="match status" value="1"/>
</dbReference>
<dbReference type="SUPFAM" id="SSF52172">
    <property type="entry name" value="CheY-like"/>
    <property type="match status" value="1"/>
</dbReference>
<dbReference type="GO" id="GO:0005524">
    <property type="term" value="F:ATP binding"/>
    <property type="evidence" value="ECO:0007669"/>
    <property type="project" value="UniProtKB-KW"/>
</dbReference>
<dbReference type="FunFam" id="3.40.50.2300:FF:000018">
    <property type="entry name" value="DNA-binding transcriptional regulator NtrC"/>
    <property type="match status" value="1"/>
</dbReference>
<reference evidence="8" key="1">
    <citation type="journal article" date="2015" name="Nature">
        <title>Complex archaea that bridge the gap between prokaryotes and eukaryotes.</title>
        <authorList>
            <person name="Spang A."/>
            <person name="Saw J.H."/>
            <person name="Jorgensen S.L."/>
            <person name="Zaremba-Niedzwiedzka K."/>
            <person name="Martijn J."/>
            <person name="Lind A.E."/>
            <person name="van Eijk R."/>
            <person name="Schleper C."/>
            <person name="Guy L."/>
            <person name="Ettema T.J."/>
        </authorList>
    </citation>
    <scope>NUCLEOTIDE SEQUENCE</scope>
</reference>
<keyword evidence="1" id="KW-0597">Phosphoprotein</keyword>
<dbReference type="InterPro" id="IPR027417">
    <property type="entry name" value="P-loop_NTPase"/>
</dbReference>
<keyword evidence="2" id="KW-0547">Nucleotide-binding</keyword>
<evidence type="ECO:0000256" key="5">
    <source>
        <dbReference type="ARBA" id="ARBA00023163"/>
    </source>
</evidence>